<dbReference type="GO" id="GO:0000155">
    <property type="term" value="F:phosphorelay sensor kinase activity"/>
    <property type="evidence" value="ECO:0007669"/>
    <property type="project" value="TreeGrafter"/>
</dbReference>
<dbReference type="AlphaFoldDB" id="A0A1T4YLL4"/>
<name>A0A1T4YLL4_9BACT</name>
<dbReference type="CDD" id="cd17569">
    <property type="entry name" value="REC_HupR-like"/>
    <property type="match status" value="1"/>
</dbReference>
<dbReference type="InterPro" id="IPR005467">
    <property type="entry name" value="His_kinase_dom"/>
</dbReference>
<organism evidence="5 6">
    <name type="scientific">Prosthecobacter debontii</name>
    <dbReference type="NCBI Taxonomy" id="48467"/>
    <lineage>
        <taxon>Bacteria</taxon>
        <taxon>Pseudomonadati</taxon>
        <taxon>Verrucomicrobiota</taxon>
        <taxon>Verrucomicrobiia</taxon>
        <taxon>Verrucomicrobiales</taxon>
        <taxon>Verrucomicrobiaceae</taxon>
        <taxon>Prosthecobacter</taxon>
    </lineage>
</organism>
<dbReference type="Gene3D" id="3.40.50.2300">
    <property type="match status" value="1"/>
</dbReference>
<feature type="domain" description="Histidine kinase" evidence="3">
    <location>
        <begin position="166"/>
        <end position="390"/>
    </location>
</feature>
<accession>A0A1T4YLL4</accession>
<feature type="domain" description="Response regulatory" evidence="4">
    <location>
        <begin position="12"/>
        <end position="128"/>
    </location>
</feature>
<dbReference type="PANTHER" id="PTHR43547:SF2">
    <property type="entry name" value="HYBRID SIGNAL TRANSDUCTION HISTIDINE KINASE C"/>
    <property type="match status" value="1"/>
</dbReference>
<dbReference type="PROSITE" id="PS50109">
    <property type="entry name" value="HIS_KIN"/>
    <property type="match status" value="1"/>
</dbReference>
<evidence type="ECO:0000313" key="5">
    <source>
        <dbReference type="EMBL" id="SKB02161.1"/>
    </source>
</evidence>
<dbReference type="SUPFAM" id="SSF52172">
    <property type="entry name" value="CheY-like"/>
    <property type="match status" value="1"/>
</dbReference>
<dbReference type="OrthoDB" id="9802066at2"/>
<protein>
    <submittedName>
        <fullName evidence="5">Histidine kinase-, DNA gyrase B-, and HSP90-like ATPase</fullName>
    </submittedName>
</protein>
<proteinExistence type="predicted"/>
<evidence type="ECO:0000256" key="1">
    <source>
        <dbReference type="ARBA" id="ARBA00022553"/>
    </source>
</evidence>
<feature type="modified residue" description="4-aspartylphosphate" evidence="2">
    <location>
        <position position="62"/>
    </location>
</feature>
<dbReference type="STRING" id="48467.SAMN02745166_03562"/>
<dbReference type="InterPro" id="IPR011006">
    <property type="entry name" value="CheY-like_superfamily"/>
</dbReference>
<evidence type="ECO:0000259" key="4">
    <source>
        <dbReference type="PROSITE" id="PS50110"/>
    </source>
</evidence>
<reference evidence="6" key="1">
    <citation type="submission" date="2017-02" db="EMBL/GenBank/DDBJ databases">
        <authorList>
            <person name="Varghese N."/>
            <person name="Submissions S."/>
        </authorList>
    </citation>
    <scope>NUCLEOTIDE SEQUENCE [LARGE SCALE GENOMIC DNA]</scope>
    <source>
        <strain evidence="6">ATCC 700200</strain>
    </source>
</reference>
<dbReference type="PROSITE" id="PS50110">
    <property type="entry name" value="RESPONSE_REGULATORY"/>
    <property type="match status" value="1"/>
</dbReference>
<dbReference type="RefSeq" id="WP_078814743.1">
    <property type="nucleotide sequence ID" value="NZ_FUYE01000013.1"/>
</dbReference>
<dbReference type="SMART" id="SM00448">
    <property type="entry name" value="REC"/>
    <property type="match status" value="1"/>
</dbReference>
<dbReference type="Pfam" id="PF00072">
    <property type="entry name" value="Response_reg"/>
    <property type="match status" value="1"/>
</dbReference>
<keyword evidence="1 2" id="KW-0597">Phosphoprotein</keyword>
<dbReference type="InterPro" id="IPR003594">
    <property type="entry name" value="HATPase_dom"/>
</dbReference>
<dbReference type="SUPFAM" id="SSF55874">
    <property type="entry name" value="ATPase domain of HSP90 chaperone/DNA topoisomerase II/histidine kinase"/>
    <property type="match status" value="1"/>
</dbReference>
<evidence type="ECO:0000313" key="6">
    <source>
        <dbReference type="Proteomes" id="UP000190774"/>
    </source>
</evidence>
<dbReference type="Pfam" id="PF02518">
    <property type="entry name" value="HATPase_c"/>
    <property type="match status" value="1"/>
</dbReference>
<evidence type="ECO:0000259" key="3">
    <source>
        <dbReference type="PROSITE" id="PS50109"/>
    </source>
</evidence>
<dbReference type="InterPro" id="IPR036890">
    <property type="entry name" value="HATPase_C_sf"/>
</dbReference>
<evidence type="ECO:0000256" key="2">
    <source>
        <dbReference type="PROSITE-ProRule" id="PRU00169"/>
    </source>
</evidence>
<dbReference type="InterPro" id="IPR001789">
    <property type="entry name" value="Sig_transdc_resp-reg_receiver"/>
</dbReference>
<keyword evidence="5" id="KW-0808">Transferase</keyword>
<dbReference type="Gene3D" id="3.30.565.10">
    <property type="entry name" value="Histidine kinase-like ATPase, C-terminal domain"/>
    <property type="match status" value="1"/>
</dbReference>
<dbReference type="EMBL" id="FUYE01000013">
    <property type="protein sequence ID" value="SKB02161.1"/>
    <property type="molecule type" value="Genomic_DNA"/>
</dbReference>
<keyword evidence="6" id="KW-1185">Reference proteome</keyword>
<keyword evidence="5" id="KW-0418">Kinase</keyword>
<dbReference type="Proteomes" id="UP000190774">
    <property type="component" value="Unassembled WGS sequence"/>
</dbReference>
<sequence length="419" mass="48276">MNAPPTSPPKYHVLYVDDEEKALHYFRQMFEDEFIIHTATNAAEGYRILEAYGHQIGILLTDQRMPGESGVELMDRARRLHPNLVRILVTAFTDYQTAVKAVNEGRAYRYLHKPLDPEQLASVLRQGMEYYATLMERETLLTENAENIRSTLMADRVAGMGIMAEGLNHHLRNALTVVRAFIDLAPMKLMEEIEGRPPRDANFWVETQHQAQAQIERIQTLLNHLAHASHSRKLERKDSIHLGTLLEESISAYLAHFQERNIRVEYNVSPTLPALLVHGDRFRQLWRLLLIEEITHLHPGDYVRIRATMQRDATGQEQAVMVLTDNGAWGAQDRAANLFDPFFTRSRKPDDFGVNMMACYVTLHLHGGSIEAKRLEPQGLELTMRLPLDPNQNTQEADDFFQRATQHEERWRQREELAA</sequence>
<gene>
    <name evidence="5" type="ORF">SAMN02745166_03562</name>
</gene>
<dbReference type="PANTHER" id="PTHR43547">
    <property type="entry name" value="TWO-COMPONENT HISTIDINE KINASE"/>
    <property type="match status" value="1"/>
</dbReference>